<sequence length="275" mass="31061">MGQKKRRVQGRRRARDMDLSSEDAQTTDPALLNLERLGHVTEVLGELKSGKEATVYLARGPRGLIALKIYRDLQARSFKNDAMYRAGRYIGDTRIEKAIAQRSARGLQAQQGIWTAHEYQRLWQLWSAGLNVPEPLVGPHPSAYTETSPAVLMRFIGDEDAAAPRLSEAVLTPDEARRAWQEALDGMAALLRLGLVHGDYSTYNLLWWENHVMMIDFPQVSDKQNPNFQTLLERDAASLSRSFTRHGVNESAESTLREVQKRARQPGPHPRVQLP</sequence>
<feature type="region of interest" description="Disordered" evidence="12">
    <location>
        <begin position="243"/>
        <end position="275"/>
    </location>
</feature>
<evidence type="ECO:0000256" key="8">
    <source>
        <dbReference type="ARBA" id="ARBA00022840"/>
    </source>
</evidence>
<dbReference type="InterPro" id="IPR018934">
    <property type="entry name" value="RIO_dom"/>
</dbReference>
<gene>
    <name evidence="14" type="ORF">GCM10008957_51280</name>
</gene>
<keyword evidence="5" id="KW-0479">Metal-binding</keyword>
<evidence type="ECO:0000256" key="3">
    <source>
        <dbReference type="ARBA" id="ARBA00022527"/>
    </source>
</evidence>
<dbReference type="InterPro" id="IPR011009">
    <property type="entry name" value="Kinase-like_dom_sf"/>
</dbReference>
<comment type="similarity">
    <text evidence="1">Belongs to the protein kinase superfamily. RIO-type Ser/Thr kinase family.</text>
</comment>
<dbReference type="Pfam" id="PF01163">
    <property type="entry name" value="RIO1"/>
    <property type="match status" value="1"/>
</dbReference>
<dbReference type="EC" id="2.7.11.1" evidence="2"/>
<dbReference type="Proteomes" id="UP000603865">
    <property type="component" value="Unassembled WGS sequence"/>
</dbReference>
<proteinExistence type="inferred from homology"/>
<dbReference type="GO" id="GO:0046872">
    <property type="term" value="F:metal ion binding"/>
    <property type="evidence" value="ECO:0007669"/>
    <property type="project" value="UniProtKB-KW"/>
</dbReference>
<evidence type="ECO:0000256" key="1">
    <source>
        <dbReference type="ARBA" id="ARBA00009196"/>
    </source>
</evidence>
<dbReference type="SMART" id="SM00090">
    <property type="entry name" value="RIO"/>
    <property type="match status" value="1"/>
</dbReference>
<evidence type="ECO:0000256" key="12">
    <source>
        <dbReference type="SAM" id="MobiDB-lite"/>
    </source>
</evidence>
<feature type="domain" description="RIO kinase" evidence="13">
    <location>
        <begin position="11"/>
        <end position="261"/>
    </location>
</feature>
<comment type="catalytic activity">
    <reaction evidence="11">
        <text>L-seryl-[protein] + ATP = O-phospho-L-seryl-[protein] + ADP + H(+)</text>
        <dbReference type="Rhea" id="RHEA:17989"/>
        <dbReference type="Rhea" id="RHEA-COMP:9863"/>
        <dbReference type="Rhea" id="RHEA-COMP:11604"/>
        <dbReference type="ChEBI" id="CHEBI:15378"/>
        <dbReference type="ChEBI" id="CHEBI:29999"/>
        <dbReference type="ChEBI" id="CHEBI:30616"/>
        <dbReference type="ChEBI" id="CHEBI:83421"/>
        <dbReference type="ChEBI" id="CHEBI:456216"/>
        <dbReference type="EC" id="2.7.11.1"/>
    </reaction>
</comment>
<dbReference type="InterPro" id="IPR000687">
    <property type="entry name" value="RIO_kinase"/>
</dbReference>
<evidence type="ECO:0000256" key="10">
    <source>
        <dbReference type="ARBA" id="ARBA00047899"/>
    </source>
</evidence>
<dbReference type="GO" id="GO:0005524">
    <property type="term" value="F:ATP binding"/>
    <property type="evidence" value="ECO:0007669"/>
    <property type="project" value="UniProtKB-KW"/>
</dbReference>
<evidence type="ECO:0000256" key="4">
    <source>
        <dbReference type="ARBA" id="ARBA00022679"/>
    </source>
</evidence>
<dbReference type="Gene3D" id="1.10.510.10">
    <property type="entry name" value="Transferase(Phosphotransferase) domain 1"/>
    <property type="match status" value="1"/>
</dbReference>
<evidence type="ECO:0000313" key="15">
    <source>
        <dbReference type="Proteomes" id="UP000603865"/>
    </source>
</evidence>
<evidence type="ECO:0000256" key="7">
    <source>
        <dbReference type="ARBA" id="ARBA00022777"/>
    </source>
</evidence>
<keyword evidence="7 14" id="KW-0418">Kinase</keyword>
<dbReference type="GO" id="GO:0004674">
    <property type="term" value="F:protein serine/threonine kinase activity"/>
    <property type="evidence" value="ECO:0007669"/>
    <property type="project" value="UniProtKB-KW"/>
</dbReference>
<keyword evidence="15" id="KW-1185">Reference proteome</keyword>
<comment type="catalytic activity">
    <reaction evidence="10">
        <text>L-threonyl-[protein] + ATP = O-phospho-L-threonyl-[protein] + ADP + H(+)</text>
        <dbReference type="Rhea" id="RHEA:46608"/>
        <dbReference type="Rhea" id="RHEA-COMP:11060"/>
        <dbReference type="Rhea" id="RHEA-COMP:11605"/>
        <dbReference type="ChEBI" id="CHEBI:15378"/>
        <dbReference type="ChEBI" id="CHEBI:30013"/>
        <dbReference type="ChEBI" id="CHEBI:30616"/>
        <dbReference type="ChEBI" id="CHEBI:61977"/>
        <dbReference type="ChEBI" id="CHEBI:456216"/>
        <dbReference type="EC" id="2.7.11.1"/>
    </reaction>
</comment>
<protein>
    <recommendedName>
        <fullName evidence="2">non-specific serine/threonine protein kinase</fullName>
        <ecNumber evidence="2">2.7.11.1</ecNumber>
    </recommendedName>
</protein>
<dbReference type="Gene3D" id="3.30.200.20">
    <property type="entry name" value="Phosphorylase Kinase, domain 1"/>
    <property type="match status" value="1"/>
</dbReference>
<evidence type="ECO:0000259" key="13">
    <source>
        <dbReference type="SMART" id="SM00090"/>
    </source>
</evidence>
<reference evidence="14" key="2">
    <citation type="submission" date="2020-09" db="EMBL/GenBank/DDBJ databases">
        <authorList>
            <person name="Sun Q."/>
            <person name="Ohkuma M."/>
        </authorList>
    </citation>
    <scope>NUCLEOTIDE SEQUENCE</scope>
    <source>
        <strain evidence="14">JCM 31311</strain>
    </source>
</reference>
<organism evidence="14 15">
    <name type="scientific">Deinococcus ruber</name>
    <dbReference type="NCBI Taxonomy" id="1848197"/>
    <lineage>
        <taxon>Bacteria</taxon>
        <taxon>Thermotogati</taxon>
        <taxon>Deinococcota</taxon>
        <taxon>Deinococci</taxon>
        <taxon>Deinococcales</taxon>
        <taxon>Deinococcaceae</taxon>
        <taxon>Deinococcus</taxon>
    </lineage>
</organism>
<dbReference type="SUPFAM" id="SSF56112">
    <property type="entry name" value="Protein kinase-like (PK-like)"/>
    <property type="match status" value="1"/>
</dbReference>
<dbReference type="InterPro" id="IPR051272">
    <property type="entry name" value="RIO-type_Ser/Thr_kinase"/>
</dbReference>
<evidence type="ECO:0000256" key="5">
    <source>
        <dbReference type="ARBA" id="ARBA00022723"/>
    </source>
</evidence>
<comment type="caution">
    <text evidence="14">The sequence shown here is derived from an EMBL/GenBank/DDBJ whole genome shotgun (WGS) entry which is preliminary data.</text>
</comment>
<reference evidence="14" key="1">
    <citation type="journal article" date="2014" name="Int. J. Syst. Evol. Microbiol.">
        <title>Complete genome sequence of Corynebacterium casei LMG S-19264T (=DSM 44701T), isolated from a smear-ripened cheese.</title>
        <authorList>
            <consortium name="US DOE Joint Genome Institute (JGI-PGF)"/>
            <person name="Walter F."/>
            <person name="Albersmeier A."/>
            <person name="Kalinowski J."/>
            <person name="Ruckert C."/>
        </authorList>
    </citation>
    <scope>NUCLEOTIDE SEQUENCE</scope>
    <source>
        <strain evidence="14">JCM 31311</strain>
    </source>
</reference>
<evidence type="ECO:0000256" key="2">
    <source>
        <dbReference type="ARBA" id="ARBA00012513"/>
    </source>
</evidence>
<dbReference type="AlphaFoldDB" id="A0A918FFM9"/>
<evidence type="ECO:0000313" key="14">
    <source>
        <dbReference type="EMBL" id="GGR35019.1"/>
    </source>
</evidence>
<keyword evidence="6" id="KW-0547">Nucleotide-binding</keyword>
<dbReference type="PANTHER" id="PTHR45723">
    <property type="entry name" value="SERINE/THREONINE-PROTEIN KINASE RIO1"/>
    <property type="match status" value="1"/>
</dbReference>
<name>A0A918FFM9_9DEIO</name>
<dbReference type="EMBL" id="BMQL01000066">
    <property type="protein sequence ID" value="GGR35019.1"/>
    <property type="molecule type" value="Genomic_DNA"/>
</dbReference>
<feature type="compositionally biased region" description="Basic residues" evidence="12">
    <location>
        <begin position="1"/>
        <end position="14"/>
    </location>
</feature>
<keyword evidence="8" id="KW-0067">ATP-binding</keyword>
<keyword evidence="4" id="KW-0808">Transferase</keyword>
<evidence type="ECO:0000256" key="11">
    <source>
        <dbReference type="ARBA" id="ARBA00048679"/>
    </source>
</evidence>
<keyword evidence="3 14" id="KW-0723">Serine/threonine-protein kinase</keyword>
<evidence type="ECO:0000256" key="6">
    <source>
        <dbReference type="ARBA" id="ARBA00022741"/>
    </source>
</evidence>
<accession>A0A918FFM9</accession>
<evidence type="ECO:0000256" key="9">
    <source>
        <dbReference type="ARBA" id="ARBA00022842"/>
    </source>
</evidence>
<keyword evidence="9" id="KW-0460">Magnesium</keyword>
<feature type="region of interest" description="Disordered" evidence="12">
    <location>
        <begin position="1"/>
        <end position="25"/>
    </location>
</feature>